<proteinExistence type="predicted"/>
<dbReference type="Proteomes" id="UP001181355">
    <property type="component" value="Chromosome"/>
</dbReference>
<keyword evidence="2" id="KW-1185">Reference proteome</keyword>
<evidence type="ECO:0008006" key="3">
    <source>
        <dbReference type="Google" id="ProtNLM"/>
    </source>
</evidence>
<gene>
    <name evidence="1" type="ORF">RF679_04105</name>
</gene>
<evidence type="ECO:0000313" key="1">
    <source>
        <dbReference type="EMBL" id="WMW81469.1"/>
    </source>
</evidence>
<protein>
    <recommendedName>
        <fullName evidence="3">GIY-YIG nuclease family protein</fullName>
    </recommendedName>
</protein>
<sequence>MRQSNRLASRNQNIQALDPRALRGIPGHIYVLRNSALKAGLVHIGMSRRGGWAKALELNRDKSNLIPGKYECVFEARAQDSGAALEALWRILHHARQGGGLLDFFEIDEASAAHLVQRCIDQADLHFRENFGQDIADRAYRHYDLEAETSDHVKGDAALISDEPIREGIFKKALSWLS</sequence>
<name>A0ABY9RKV8_9BURK</name>
<evidence type="ECO:0000313" key="2">
    <source>
        <dbReference type="Proteomes" id="UP001181355"/>
    </source>
</evidence>
<reference evidence="1" key="1">
    <citation type="submission" date="2023-09" db="EMBL/GenBank/DDBJ databases">
        <title>Undibacterium sp. 20NA77.5 isolated from freshwater.</title>
        <authorList>
            <person name="Le V."/>
            <person name="Ko S.-R."/>
            <person name="Ahn C.-Y."/>
            <person name="Oh H.-M."/>
        </authorList>
    </citation>
    <scope>NUCLEOTIDE SEQUENCE</scope>
    <source>
        <strain evidence="1">20NA77.5</strain>
    </source>
</reference>
<dbReference type="RefSeq" id="WP_309482948.1">
    <property type="nucleotide sequence ID" value="NZ_CP133720.1"/>
</dbReference>
<dbReference type="EMBL" id="CP133720">
    <property type="protein sequence ID" value="WMW81469.1"/>
    <property type="molecule type" value="Genomic_DNA"/>
</dbReference>
<organism evidence="1 2">
    <name type="scientific">Undibacterium cyanobacteriorum</name>
    <dbReference type="NCBI Taxonomy" id="3073561"/>
    <lineage>
        <taxon>Bacteria</taxon>
        <taxon>Pseudomonadati</taxon>
        <taxon>Pseudomonadota</taxon>
        <taxon>Betaproteobacteria</taxon>
        <taxon>Burkholderiales</taxon>
        <taxon>Oxalobacteraceae</taxon>
        <taxon>Undibacterium</taxon>
    </lineage>
</organism>
<accession>A0ABY9RKV8</accession>